<dbReference type="RefSeq" id="XP_036627304.1">
    <property type="nucleotide sequence ID" value="XM_036779921.1"/>
</dbReference>
<organism evidence="1 2">
    <name type="scientific">Pleurotus ostreatus</name>
    <name type="common">Oyster mushroom</name>
    <name type="synonym">White-rot fungus</name>
    <dbReference type="NCBI Taxonomy" id="5322"/>
    <lineage>
        <taxon>Eukaryota</taxon>
        <taxon>Fungi</taxon>
        <taxon>Dikarya</taxon>
        <taxon>Basidiomycota</taxon>
        <taxon>Agaricomycotina</taxon>
        <taxon>Agaricomycetes</taxon>
        <taxon>Agaricomycetidae</taxon>
        <taxon>Agaricales</taxon>
        <taxon>Pleurotineae</taxon>
        <taxon>Pleurotaceae</taxon>
        <taxon>Pleurotus</taxon>
    </lineage>
</organism>
<dbReference type="VEuPathDB" id="FungiDB:PC9H_010428"/>
<evidence type="ECO:0000313" key="1">
    <source>
        <dbReference type="EMBL" id="KAF7422272.1"/>
    </source>
</evidence>
<evidence type="ECO:0000313" key="2">
    <source>
        <dbReference type="Proteomes" id="UP000623687"/>
    </source>
</evidence>
<dbReference type="GeneID" id="59380246"/>
<dbReference type="EMBL" id="JACETU010000008">
    <property type="protein sequence ID" value="KAF7422272.1"/>
    <property type="molecule type" value="Genomic_DNA"/>
</dbReference>
<name>A0A8H6ZRL1_PLEOS</name>
<accession>A0A8H6ZRL1</accession>
<keyword evidence="2" id="KW-1185">Reference proteome</keyword>
<sequence>MALRASHHLNIQSFAWLVGRLLDSAIEIPAAPPSLRVGMSLPLNDTTPANAVHVSFRLNHLPQRNAARRGIPLSQFIDEYPQPETQLVRRRGSNRRHDRPCYLTLHLSTTSLYAIVGIDCGSTNPANFPSCSSPFRSLNNIHFNFPSSAPHDCPDHDRTSHNDTDPLSFTVEATGIHGLTSTNSVAQGNSITIKNVHRNVLVNLPGLHGVSLNINFISGDRYHGAIYGGNVVEGTMSTSFAYRALLVLVRLVRPGPCLVGIPHSCKNKQNHREESVAGYSSDRPVLGHIEIRMQSHTPQSSFRTDE</sequence>
<reference evidence="1" key="1">
    <citation type="submission" date="2019-07" db="EMBL/GenBank/DDBJ databases">
        <authorList>
            <person name="Palmer J.M."/>
        </authorList>
    </citation>
    <scope>NUCLEOTIDE SEQUENCE</scope>
    <source>
        <strain evidence="1">PC9</strain>
    </source>
</reference>
<gene>
    <name evidence="1" type="ORF">PC9H_010428</name>
</gene>
<dbReference type="Proteomes" id="UP000623687">
    <property type="component" value="Unassembled WGS sequence"/>
</dbReference>
<dbReference type="AlphaFoldDB" id="A0A8H6ZRL1"/>
<comment type="caution">
    <text evidence="1">The sequence shown here is derived from an EMBL/GenBank/DDBJ whole genome shotgun (WGS) entry which is preliminary data.</text>
</comment>
<proteinExistence type="predicted"/>
<protein>
    <submittedName>
        <fullName evidence="1">Uncharacterized protein</fullName>
    </submittedName>
</protein>